<dbReference type="PROSITE" id="PS51371">
    <property type="entry name" value="CBS"/>
    <property type="match status" value="1"/>
</dbReference>
<evidence type="ECO:0000256" key="3">
    <source>
        <dbReference type="PROSITE-ProRule" id="PRU00703"/>
    </source>
</evidence>
<keyword evidence="3" id="KW-0129">CBS domain</keyword>
<evidence type="ECO:0000256" key="2">
    <source>
        <dbReference type="ARBA" id="ARBA00022475"/>
    </source>
</evidence>
<dbReference type="InterPro" id="IPR002550">
    <property type="entry name" value="CNNM"/>
</dbReference>
<dbReference type="Pfam" id="PF00571">
    <property type="entry name" value="CBS"/>
    <property type="match status" value="1"/>
</dbReference>
<keyword evidence="4 5" id="KW-0472">Membrane</keyword>
<protein>
    <submittedName>
        <fullName evidence="9">HlyC/CorC family transporter</fullName>
    </submittedName>
</protein>
<feature type="transmembrane region" description="Helical" evidence="5">
    <location>
        <begin position="98"/>
        <end position="120"/>
    </location>
</feature>
<dbReference type="Gene3D" id="3.90.1280.20">
    <property type="match status" value="1"/>
</dbReference>
<dbReference type="Proteomes" id="UP000594979">
    <property type="component" value="Chromosome"/>
</dbReference>
<keyword evidence="4 5" id="KW-1133">Transmembrane helix</keyword>
<feature type="domain" description="CBS" evidence="6">
    <location>
        <begin position="283"/>
        <end position="339"/>
    </location>
</feature>
<organism evidence="8 10">
    <name type="scientific">Brevibacterium casei</name>
    <dbReference type="NCBI Taxonomy" id="33889"/>
    <lineage>
        <taxon>Bacteria</taxon>
        <taxon>Bacillati</taxon>
        <taxon>Actinomycetota</taxon>
        <taxon>Actinomycetes</taxon>
        <taxon>Micrococcales</taxon>
        <taxon>Brevibacteriaceae</taxon>
        <taxon>Brevibacterium</taxon>
    </lineage>
</organism>
<dbReference type="PANTHER" id="PTHR43099:SF5">
    <property type="entry name" value="HLYC_CORC FAMILY TRANSPORTER"/>
    <property type="match status" value="1"/>
</dbReference>
<dbReference type="GO" id="GO:0005886">
    <property type="term" value="C:plasma membrane"/>
    <property type="evidence" value="ECO:0007669"/>
    <property type="project" value="UniProtKB-SubCell"/>
</dbReference>
<dbReference type="PROSITE" id="PS51846">
    <property type="entry name" value="CNNM"/>
    <property type="match status" value="1"/>
</dbReference>
<evidence type="ECO:0000259" key="7">
    <source>
        <dbReference type="PROSITE" id="PS51846"/>
    </source>
</evidence>
<dbReference type="KEGG" id="bcau:I6G59_06165"/>
<dbReference type="RefSeq" id="WP_095375068.1">
    <property type="nucleotide sequence ID" value="NZ_CP065682.1"/>
</dbReference>
<dbReference type="InterPro" id="IPR051676">
    <property type="entry name" value="UPF0053_domain"/>
</dbReference>
<dbReference type="SUPFAM" id="SSF54631">
    <property type="entry name" value="CBS-domain pair"/>
    <property type="match status" value="1"/>
</dbReference>
<proteinExistence type="predicted"/>
<evidence type="ECO:0000313" key="10">
    <source>
        <dbReference type="Proteomes" id="UP000216867"/>
    </source>
</evidence>
<evidence type="ECO:0000256" key="5">
    <source>
        <dbReference type="SAM" id="Phobius"/>
    </source>
</evidence>
<dbReference type="EMBL" id="NCWY01000001">
    <property type="protein sequence ID" value="PAK97068.1"/>
    <property type="molecule type" value="Genomic_DNA"/>
</dbReference>
<comment type="subcellular location">
    <subcellularLocation>
        <location evidence="1">Cell membrane</location>
        <topology evidence="1">Multi-pass membrane protein</topology>
    </subcellularLocation>
</comment>
<feature type="domain" description="CNNM transmembrane" evidence="7">
    <location>
        <begin position="1"/>
        <end position="200"/>
    </location>
</feature>
<evidence type="ECO:0000256" key="1">
    <source>
        <dbReference type="ARBA" id="ARBA00004651"/>
    </source>
</evidence>
<evidence type="ECO:0000259" key="6">
    <source>
        <dbReference type="PROSITE" id="PS51371"/>
    </source>
</evidence>
<feature type="transmembrane region" description="Helical" evidence="5">
    <location>
        <begin position="6"/>
        <end position="32"/>
    </location>
</feature>
<dbReference type="InterPro" id="IPR046342">
    <property type="entry name" value="CBS_dom_sf"/>
</dbReference>
<dbReference type="EMBL" id="CP065682">
    <property type="protein sequence ID" value="QPS34889.1"/>
    <property type="molecule type" value="Genomic_DNA"/>
</dbReference>
<evidence type="ECO:0000313" key="9">
    <source>
        <dbReference type="EMBL" id="QPS34889.1"/>
    </source>
</evidence>
<name>A0A269ZGY4_9MICO</name>
<dbReference type="Pfam" id="PF01595">
    <property type="entry name" value="CNNM"/>
    <property type="match status" value="1"/>
</dbReference>
<accession>A0A269ZGY4</accession>
<evidence type="ECO:0000256" key="4">
    <source>
        <dbReference type="PROSITE-ProRule" id="PRU01193"/>
    </source>
</evidence>
<evidence type="ECO:0000313" key="8">
    <source>
        <dbReference type="EMBL" id="PAK97068.1"/>
    </source>
</evidence>
<dbReference type="Proteomes" id="UP000216867">
    <property type="component" value="Unassembled WGS sequence"/>
</dbReference>
<sequence length="341" mass="36531">MTDAPLFVIVGTIALIVLSAFFVIIEFSLLAARRHRLEEQASTSAPARAALRGMNELTIMLAVAQFGITICTFALGAITKPAVDAWLAPLFTAVGAPFWLADSAAFVLSLLFVTFLHLVIGEMAPKSWAIAHPELAATIIALPARALAWLLRPLLVWVNSVANKLVAASGYTPAESRALGGQDIDTIRQLVEHSAAAGELDDAYRDQLTHVFELQRMSVGSLLPGGTRALTSVPETATAGQVRDLAAESGHMRILVERAGTAPGVVHVRDVLLLPADHGIEDFTRDCLVLDAELPVHEALTLMRDEAEQLAVVTRDERIVGAVTMADMLRRILPDGSSITL</sequence>
<dbReference type="InterPro" id="IPR000644">
    <property type="entry name" value="CBS_dom"/>
</dbReference>
<keyword evidence="2" id="KW-1003">Cell membrane</keyword>
<feature type="transmembrane region" description="Helical" evidence="5">
    <location>
        <begin position="57"/>
        <end position="78"/>
    </location>
</feature>
<keyword evidence="4 5" id="KW-0812">Transmembrane</keyword>
<dbReference type="Gene3D" id="3.10.580.10">
    <property type="entry name" value="CBS-domain"/>
    <property type="match status" value="1"/>
</dbReference>
<reference evidence="9 11" key="2">
    <citation type="submission" date="2020-12" db="EMBL/GenBank/DDBJ databases">
        <title>FDA dAtabase for Regulatory Grade micrObial Sequences (FDA-ARGOS): Supporting development and validation of Infectious Disease Dx tests.</title>
        <authorList>
            <person name="Sproer C."/>
            <person name="Gronow S."/>
            <person name="Severitt S."/>
            <person name="Schroder I."/>
            <person name="Tallon L."/>
            <person name="Sadzewicz L."/>
            <person name="Zhao X."/>
            <person name="Boylan J."/>
            <person name="Ott S."/>
            <person name="Bowen H."/>
            <person name="Vavikolanu K."/>
            <person name="Mehta A."/>
            <person name="Aluvathingal J."/>
            <person name="Nadendla S."/>
            <person name="Lowell S."/>
            <person name="Myers T."/>
            <person name="Yan Y."/>
            <person name="Sichtig H."/>
        </authorList>
    </citation>
    <scope>NUCLEOTIDE SEQUENCE [LARGE SCALE GENOMIC DNA]</scope>
    <source>
        <strain evidence="9 11">FDAARGOS_902</strain>
    </source>
</reference>
<dbReference type="PANTHER" id="PTHR43099">
    <property type="entry name" value="UPF0053 PROTEIN YRKA"/>
    <property type="match status" value="1"/>
</dbReference>
<evidence type="ECO:0000313" key="11">
    <source>
        <dbReference type="Proteomes" id="UP000594979"/>
    </source>
</evidence>
<gene>
    <name evidence="8" type="ORF">B8X04_00345</name>
    <name evidence="9" type="ORF">I6G59_06165</name>
</gene>
<dbReference type="AlphaFoldDB" id="A0A269ZGY4"/>
<reference evidence="8 10" key="1">
    <citation type="submission" date="2017-04" db="EMBL/GenBank/DDBJ databases">
        <title>Kefir bacterial isolates.</title>
        <authorList>
            <person name="Kim Y."/>
            <person name="Blasche S."/>
            <person name="Patil K.R."/>
        </authorList>
    </citation>
    <scope>NUCLEOTIDE SEQUENCE [LARGE SCALE GENOMIC DNA]</scope>
    <source>
        <strain evidence="8 10">OG2</strain>
    </source>
</reference>